<gene>
    <name evidence="1" type="ORF">OH818_14460</name>
</gene>
<dbReference type="Proteomes" id="UP001164020">
    <property type="component" value="Chromosome"/>
</dbReference>
<dbReference type="InterPro" id="IPR027417">
    <property type="entry name" value="P-loop_NTPase"/>
</dbReference>
<proteinExistence type="predicted"/>
<keyword evidence="2" id="KW-1185">Reference proteome</keyword>
<reference evidence="1" key="1">
    <citation type="submission" date="2022-12" db="EMBL/GenBank/DDBJ databases">
        <title>Jiella pelagia sp. nov., isolated from phosphonate enriched culture of Northwest Pacific surface seawater.</title>
        <authorList>
            <person name="Shin D.Y."/>
            <person name="Hwang C.Y."/>
        </authorList>
    </citation>
    <scope>NUCLEOTIDE SEQUENCE</scope>
    <source>
        <strain evidence="1">HL-NP1</strain>
    </source>
</reference>
<evidence type="ECO:0000313" key="2">
    <source>
        <dbReference type="Proteomes" id="UP001164020"/>
    </source>
</evidence>
<organism evidence="1 2">
    <name type="scientific">Jiella pelagia</name>
    <dbReference type="NCBI Taxonomy" id="2986949"/>
    <lineage>
        <taxon>Bacteria</taxon>
        <taxon>Pseudomonadati</taxon>
        <taxon>Pseudomonadota</taxon>
        <taxon>Alphaproteobacteria</taxon>
        <taxon>Hyphomicrobiales</taxon>
        <taxon>Aurantimonadaceae</taxon>
        <taxon>Jiella</taxon>
    </lineage>
</organism>
<dbReference type="RefSeq" id="WP_268879317.1">
    <property type="nucleotide sequence ID" value="NZ_CP114029.1"/>
</dbReference>
<dbReference type="Pfam" id="PF13671">
    <property type="entry name" value="AAA_33"/>
    <property type="match status" value="1"/>
</dbReference>
<dbReference type="PANTHER" id="PTHR37807:SF3">
    <property type="entry name" value="OS07G0160300 PROTEIN"/>
    <property type="match status" value="1"/>
</dbReference>
<protein>
    <submittedName>
        <fullName evidence="1">AAA family ATPase</fullName>
    </submittedName>
</protein>
<dbReference type="EMBL" id="CP114029">
    <property type="protein sequence ID" value="WAP66875.1"/>
    <property type="molecule type" value="Genomic_DNA"/>
</dbReference>
<dbReference type="Gene3D" id="3.40.50.300">
    <property type="entry name" value="P-loop containing nucleotide triphosphate hydrolases"/>
    <property type="match status" value="1"/>
</dbReference>
<accession>A0ABY7BZ74</accession>
<dbReference type="SUPFAM" id="SSF52540">
    <property type="entry name" value="P-loop containing nucleoside triphosphate hydrolases"/>
    <property type="match status" value="1"/>
</dbReference>
<sequence length="178" mass="19067">MTIAILVVLSGLPGVGKSSVARALAGRLSAVWLRIDSIEQAILASGVVPGSIDDAGYRAAMATASDNLSIGLSVVADCVNPWMEPRDAWRDLGVASGAMVVEVELICRDEAEHRRRIEDRRHLHPGEGHPDWQSVIGRDYRPWGRGRLVVDTAGRPTAACTEDILAAVSTQQAMFTVA</sequence>
<evidence type="ECO:0000313" key="1">
    <source>
        <dbReference type="EMBL" id="WAP66875.1"/>
    </source>
</evidence>
<dbReference type="PANTHER" id="PTHR37807">
    <property type="entry name" value="OS07G0160300 PROTEIN"/>
    <property type="match status" value="1"/>
</dbReference>
<name>A0ABY7BZ74_9HYPH</name>